<evidence type="ECO:0000256" key="2">
    <source>
        <dbReference type="ARBA" id="ARBA00022490"/>
    </source>
</evidence>
<evidence type="ECO:0000313" key="7">
    <source>
        <dbReference type="Proteomes" id="UP000005237"/>
    </source>
</evidence>
<name>A0A8R1HG58_CAEJA</name>
<protein>
    <submittedName>
        <fullName evidence="6">PDZ domain-containing protein</fullName>
    </submittedName>
</protein>
<sequence>MLAARSKFMDHADSHSANSTNSTTTSSSKYESPDDTSSDQHLICETKDDYLLNDYLFEGVHQESAQRSLLLCRRSFKESFGFALQSYVFRRTSSNTYERVTYVDYVQADSSADRCGVIKGDMVVAVNEKSVVTASHAEIVDSIAQCLQVSLVLVFKDVARIVELSVRSLQLRCMIEAKMRELEFVEEKEKQLEALHCDDENVEDGEEESTLYELDEELKNVQNAQNSTESNGTDYRHLIRINSSTSVGTPQVTRL</sequence>
<evidence type="ECO:0000259" key="5">
    <source>
        <dbReference type="PROSITE" id="PS50106"/>
    </source>
</evidence>
<dbReference type="PANTHER" id="PTHR15963:SF5">
    <property type="entry name" value="SHORT SPINDLE 6, ISOFORM A"/>
    <property type="match status" value="1"/>
</dbReference>
<dbReference type="InterPro" id="IPR052122">
    <property type="entry name" value="Intracell_Traff_Signaling_Reg"/>
</dbReference>
<keyword evidence="2" id="KW-0963">Cytoplasm</keyword>
<accession>A0A8R1HG58</accession>
<organism evidence="6 7">
    <name type="scientific">Caenorhabditis japonica</name>
    <dbReference type="NCBI Taxonomy" id="281687"/>
    <lineage>
        <taxon>Eukaryota</taxon>
        <taxon>Metazoa</taxon>
        <taxon>Ecdysozoa</taxon>
        <taxon>Nematoda</taxon>
        <taxon>Chromadorea</taxon>
        <taxon>Rhabditida</taxon>
        <taxon>Rhabditina</taxon>
        <taxon>Rhabditomorpha</taxon>
        <taxon>Rhabditoidea</taxon>
        <taxon>Rhabditidae</taxon>
        <taxon>Peloderinae</taxon>
        <taxon>Caenorhabditis</taxon>
    </lineage>
</organism>
<dbReference type="SUPFAM" id="SSF50156">
    <property type="entry name" value="PDZ domain-like"/>
    <property type="match status" value="1"/>
</dbReference>
<dbReference type="SMART" id="SM00228">
    <property type="entry name" value="PDZ"/>
    <property type="match status" value="1"/>
</dbReference>
<proteinExistence type="predicted"/>
<dbReference type="Gene3D" id="2.30.42.10">
    <property type="match status" value="1"/>
</dbReference>
<dbReference type="AlphaFoldDB" id="A0A8R1HG58"/>
<dbReference type="InterPro" id="IPR001478">
    <property type="entry name" value="PDZ"/>
</dbReference>
<dbReference type="Proteomes" id="UP000005237">
    <property type="component" value="Unassembled WGS sequence"/>
</dbReference>
<dbReference type="Pfam" id="PF17820">
    <property type="entry name" value="PDZ_6"/>
    <property type="match status" value="1"/>
</dbReference>
<evidence type="ECO:0000256" key="3">
    <source>
        <dbReference type="SAM" id="Coils"/>
    </source>
</evidence>
<dbReference type="EnsemblMetazoa" id="CJA00583.1">
    <property type="protein sequence ID" value="CJA00583.1"/>
    <property type="gene ID" value="WBGene00119787"/>
</dbReference>
<dbReference type="PROSITE" id="PS50106">
    <property type="entry name" value="PDZ"/>
    <property type="match status" value="1"/>
</dbReference>
<reference evidence="7" key="1">
    <citation type="submission" date="2010-08" db="EMBL/GenBank/DDBJ databases">
        <authorList>
            <consortium name="Caenorhabditis japonica Sequencing Consortium"/>
            <person name="Wilson R.K."/>
        </authorList>
    </citation>
    <scope>NUCLEOTIDE SEQUENCE [LARGE SCALE GENOMIC DNA]</scope>
    <source>
        <strain evidence="7">DF5081</strain>
    </source>
</reference>
<reference evidence="6" key="2">
    <citation type="submission" date="2022-06" db="UniProtKB">
        <authorList>
            <consortium name="EnsemblMetazoa"/>
        </authorList>
    </citation>
    <scope>IDENTIFICATION</scope>
    <source>
        <strain evidence="6">DF5081</strain>
    </source>
</reference>
<evidence type="ECO:0000256" key="4">
    <source>
        <dbReference type="SAM" id="MobiDB-lite"/>
    </source>
</evidence>
<keyword evidence="7" id="KW-1185">Reference proteome</keyword>
<dbReference type="InterPro" id="IPR041489">
    <property type="entry name" value="PDZ_6"/>
</dbReference>
<evidence type="ECO:0000256" key="1">
    <source>
        <dbReference type="ARBA" id="ARBA00004496"/>
    </source>
</evidence>
<feature type="coiled-coil region" evidence="3">
    <location>
        <begin position="175"/>
        <end position="231"/>
    </location>
</feature>
<feature type="region of interest" description="Disordered" evidence="4">
    <location>
        <begin position="1"/>
        <end position="39"/>
    </location>
</feature>
<keyword evidence="3" id="KW-0175">Coiled coil</keyword>
<dbReference type="GO" id="GO:0005737">
    <property type="term" value="C:cytoplasm"/>
    <property type="evidence" value="ECO:0007669"/>
    <property type="project" value="UniProtKB-SubCell"/>
</dbReference>
<feature type="domain" description="PDZ" evidence="5">
    <location>
        <begin position="68"/>
        <end position="143"/>
    </location>
</feature>
<dbReference type="PANTHER" id="PTHR15963">
    <property type="entry name" value="GENERAL RECEPTOR FOR PHOSPHOINOSITIDES 1-ASSOCIATED SCAFFOLD PROTEIN-RELATED"/>
    <property type="match status" value="1"/>
</dbReference>
<feature type="compositionally biased region" description="Low complexity" evidence="4">
    <location>
        <begin position="15"/>
        <end position="28"/>
    </location>
</feature>
<dbReference type="InterPro" id="IPR036034">
    <property type="entry name" value="PDZ_sf"/>
</dbReference>
<comment type="subcellular location">
    <subcellularLocation>
        <location evidence="1">Cytoplasm</location>
    </subcellularLocation>
</comment>
<evidence type="ECO:0000313" key="6">
    <source>
        <dbReference type="EnsemblMetazoa" id="CJA00583.1"/>
    </source>
</evidence>